<sequence>SLNFKDLIRQLSPSKVLCLDDLAPKRSKNKALITSDRIKGSILYVDTVKSQDKDEVVKYLEKLKRLGIEEADCFIVDMWKSFPFAIKEVFPKAKIQYDYFHIWQDINRHLEGAVREYCKFLREDGFNTLATDLWKHRKVLLVNPNNPKKMTEKTRKRIREFQETHKGTIVEDVLTLKDRIRDIFENSKTQNEAHFKKNQLYYENWYKKSLHFKKIIQLFMWPPYCYNMFTYLKEPDVPRSGNSENSIKVVRSWEKVRYGFQTIKGLQD</sequence>
<dbReference type="PANTHER" id="PTHR33498:SF1">
    <property type="entry name" value="TRANSPOSASE FOR INSERTION SEQUENCE ELEMENT IS1557"/>
    <property type="match status" value="1"/>
</dbReference>
<proteinExistence type="predicted"/>
<dbReference type="Pfam" id="PF01610">
    <property type="entry name" value="DDE_Tnp_ISL3"/>
    <property type="match status" value="1"/>
</dbReference>
<dbReference type="AlphaFoldDB" id="X1LAR0"/>
<organism evidence="2">
    <name type="scientific">marine sediment metagenome</name>
    <dbReference type="NCBI Taxonomy" id="412755"/>
    <lineage>
        <taxon>unclassified sequences</taxon>
        <taxon>metagenomes</taxon>
        <taxon>ecological metagenomes</taxon>
    </lineage>
</organism>
<evidence type="ECO:0000313" key="2">
    <source>
        <dbReference type="EMBL" id="GAI16178.1"/>
    </source>
</evidence>
<evidence type="ECO:0000259" key="1">
    <source>
        <dbReference type="Pfam" id="PF01610"/>
    </source>
</evidence>
<feature type="domain" description="Transposase IS204/IS1001/IS1096/IS1165 DDE" evidence="1">
    <location>
        <begin position="17"/>
        <end position="216"/>
    </location>
</feature>
<protein>
    <recommendedName>
        <fullName evidence="1">Transposase IS204/IS1001/IS1096/IS1165 DDE domain-containing protein</fullName>
    </recommendedName>
</protein>
<name>X1LAR0_9ZZZZ</name>
<accession>X1LAR0</accession>
<comment type="caution">
    <text evidence="2">The sequence shown here is derived from an EMBL/GenBank/DDBJ whole genome shotgun (WGS) entry which is preliminary data.</text>
</comment>
<feature type="non-terminal residue" evidence="2">
    <location>
        <position position="268"/>
    </location>
</feature>
<gene>
    <name evidence="2" type="ORF">S06H3_20746</name>
</gene>
<dbReference type="EMBL" id="BARV01010787">
    <property type="protein sequence ID" value="GAI16178.1"/>
    <property type="molecule type" value="Genomic_DNA"/>
</dbReference>
<dbReference type="InterPro" id="IPR002560">
    <property type="entry name" value="Transposase_DDE"/>
</dbReference>
<dbReference type="PANTHER" id="PTHR33498">
    <property type="entry name" value="TRANSPOSASE FOR INSERTION SEQUENCE ELEMENT IS1557"/>
    <property type="match status" value="1"/>
</dbReference>
<feature type="non-terminal residue" evidence="2">
    <location>
        <position position="1"/>
    </location>
</feature>
<reference evidence="2" key="1">
    <citation type="journal article" date="2014" name="Front. Microbiol.">
        <title>High frequency of phylogenetically diverse reductive dehalogenase-homologous genes in deep subseafloor sedimentary metagenomes.</title>
        <authorList>
            <person name="Kawai M."/>
            <person name="Futagami T."/>
            <person name="Toyoda A."/>
            <person name="Takaki Y."/>
            <person name="Nishi S."/>
            <person name="Hori S."/>
            <person name="Arai W."/>
            <person name="Tsubouchi T."/>
            <person name="Morono Y."/>
            <person name="Uchiyama I."/>
            <person name="Ito T."/>
            <person name="Fujiyama A."/>
            <person name="Inagaki F."/>
            <person name="Takami H."/>
        </authorList>
    </citation>
    <scope>NUCLEOTIDE SEQUENCE</scope>
    <source>
        <strain evidence="2">Expedition CK06-06</strain>
    </source>
</reference>
<dbReference type="InterPro" id="IPR047951">
    <property type="entry name" value="Transpos_ISL3"/>
</dbReference>